<feature type="transmembrane region" description="Helical" evidence="1">
    <location>
        <begin position="83"/>
        <end position="103"/>
    </location>
</feature>
<sequence>MLRNLFAAEWLKLRRRPLAWGLLAIFLSMLLLAQGLWALVLALHMGAIGGVQLHALAPAQVEQLKLQLSFPGVFGAVLGQVNGTGGILAIILAAGALGSDYSWGTMRTLLARAPARGSYLWAKLLALLLALLVATLLALVLGSILALIVSAWLSLPQRLGGRDLLMLPVGMARALLVILPYLLATLACAAWGRSALAGMGGGLIFLALDVGAGSLSSLGLVNELVLIMINLLLQPNITTLVVLNGELFGLDQALLTSAFDLQFLPSPWQATLVVIAYSCAFAYAAWRILSQRDVSGQQ</sequence>
<feature type="transmembrane region" description="Helical" evidence="1">
    <location>
        <begin position="124"/>
        <end position="153"/>
    </location>
</feature>
<feature type="transmembrane region" description="Helical" evidence="1">
    <location>
        <begin position="165"/>
        <end position="191"/>
    </location>
</feature>
<organism evidence="2 3">
    <name type="scientific">Candidatus Viridilinea halotolerans</name>
    <dbReference type="NCBI Taxonomy" id="2491704"/>
    <lineage>
        <taxon>Bacteria</taxon>
        <taxon>Bacillati</taxon>
        <taxon>Chloroflexota</taxon>
        <taxon>Chloroflexia</taxon>
        <taxon>Chloroflexales</taxon>
        <taxon>Chloroflexineae</taxon>
        <taxon>Oscillochloridaceae</taxon>
        <taxon>Candidatus Viridilinea</taxon>
    </lineage>
</organism>
<evidence type="ECO:0000313" key="3">
    <source>
        <dbReference type="Proteomes" id="UP000280307"/>
    </source>
</evidence>
<evidence type="ECO:0000313" key="2">
    <source>
        <dbReference type="EMBL" id="RRR72721.1"/>
    </source>
</evidence>
<keyword evidence="1" id="KW-0812">Transmembrane</keyword>
<accession>A0A426U0R9</accession>
<keyword evidence="1" id="KW-1133">Transmembrane helix</keyword>
<reference evidence="2 3" key="1">
    <citation type="submission" date="2018-12" db="EMBL/GenBank/DDBJ databases">
        <title>Genome Sequence of Candidatus Viridilinea halotolerans isolated from saline sulfide-rich spring.</title>
        <authorList>
            <person name="Grouzdev D.S."/>
            <person name="Burganskaya E.I."/>
            <person name="Krutkina M.S."/>
            <person name="Sukhacheva M.V."/>
            <person name="Gorlenko V.M."/>
        </authorList>
    </citation>
    <scope>NUCLEOTIDE SEQUENCE [LARGE SCALE GENOMIC DNA]</scope>
    <source>
        <strain evidence="2">Chok-6</strain>
    </source>
</reference>
<dbReference type="PANTHER" id="PTHR37305:SF1">
    <property type="entry name" value="MEMBRANE PROTEIN"/>
    <property type="match status" value="1"/>
</dbReference>
<dbReference type="GO" id="GO:0140359">
    <property type="term" value="F:ABC-type transporter activity"/>
    <property type="evidence" value="ECO:0007669"/>
    <property type="project" value="InterPro"/>
</dbReference>
<gene>
    <name evidence="2" type="ORF">EI684_09825</name>
</gene>
<dbReference type="AlphaFoldDB" id="A0A426U0R9"/>
<dbReference type="GO" id="GO:0005886">
    <property type="term" value="C:plasma membrane"/>
    <property type="evidence" value="ECO:0007669"/>
    <property type="project" value="UniProtKB-SubCell"/>
</dbReference>
<comment type="caution">
    <text evidence="2">The sequence shown here is derived from an EMBL/GenBank/DDBJ whole genome shotgun (WGS) entry which is preliminary data.</text>
</comment>
<evidence type="ECO:0008006" key="4">
    <source>
        <dbReference type="Google" id="ProtNLM"/>
    </source>
</evidence>
<keyword evidence="1" id="KW-0472">Membrane</keyword>
<feature type="transmembrane region" description="Helical" evidence="1">
    <location>
        <begin position="268"/>
        <end position="289"/>
    </location>
</feature>
<dbReference type="PANTHER" id="PTHR37305">
    <property type="entry name" value="INTEGRAL MEMBRANE PROTEIN-RELATED"/>
    <property type="match status" value="1"/>
</dbReference>
<evidence type="ECO:0000256" key="1">
    <source>
        <dbReference type="SAM" id="Phobius"/>
    </source>
</evidence>
<protein>
    <recommendedName>
        <fullName evidence="4">ABC transporter permease</fullName>
    </recommendedName>
</protein>
<feature type="transmembrane region" description="Helical" evidence="1">
    <location>
        <begin position="203"/>
        <end position="233"/>
    </location>
</feature>
<proteinExistence type="predicted"/>
<name>A0A426U0R9_9CHLR</name>
<dbReference type="EMBL" id="RSAS01000379">
    <property type="protein sequence ID" value="RRR72721.1"/>
    <property type="molecule type" value="Genomic_DNA"/>
</dbReference>
<dbReference type="Proteomes" id="UP000280307">
    <property type="component" value="Unassembled WGS sequence"/>
</dbReference>